<name>A0A317CFF6_9GAMM</name>
<dbReference type="InterPro" id="IPR000760">
    <property type="entry name" value="Inositol_monophosphatase-like"/>
</dbReference>
<keyword evidence="5 9" id="KW-0378">Hydrolase</keyword>
<evidence type="ECO:0000256" key="2">
    <source>
        <dbReference type="ARBA" id="ARBA00001946"/>
    </source>
</evidence>
<evidence type="ECO:0000313" key="12">
    <source>
        <dbReference type="Proteomes" id="UP000245539"/>
    </source>
</evidence>
<dbReference type="Proteomes" id="UP000245539">
    <property type="component" value="Unassembled WGS sequence"/>
</dbReference>
<gene>
    <name evidence="11" type="ORF">DKW60_11315</name>
</gene>
<dbReference type="GO" id="GO:0007165">
    <property type="term" value="P:signal transduction"/>
    <property type="evidence" value="ECO:0007669"/>
    <property type="project" value="TreeGrafter"/>
</dbReference>
<dbReference type="GO" id="GO:0006020">
    <property type="term" value="P:inositol metabolic process"/>
    <property type="evidence" value="ECO:0007669"/>
    <property type="project" value="TreeGrafter"/>
</dbReference>
<dbReference type="GO" id="GO:0046872">
    <property type="term" value="F:metal ion binding"/>
    <property type="evidence" value="ECO:0007669"/>
    <property type="project" value="UniProtKB-KW"/>
</dbReference>
<dbReference type="GO" id="GO:0008934">
    <property type="term" value="F:inositol monophosphate 1-phosphatase activity"/>
    <property type="evidence" value="ECO:0007669"/>
    <property type="project" value="InterPro"/>
</dbReference>
<evidence type="ECO:0000313" key="11">
    <source>
        <dbReference type="EMBL" id="PWQ97137.1"/>
    </source>
</evidence>
<dbReference type="CDD" id="cd01639">
    <property type="entry name" value="IMPase"/>
    <property type="match status" value="1"/>
</dbReference>
<dbReference type="EC" id="3.1.3.25" evidence="9"/>
<comment type="cofactor">
    <cofactor evidence="2 8 9">
        <name>Mg(2+)</name>
        <dbReference type="ChEBI" id="CHEBI:18420"/>
    </cofactor>
</comment>
<dbReference type="GO" id="GO:0031564">
    <property type="term" value="P:transcription antitermination"/>
    <property type="evidence" value="ECO:0007669"/>
    <property type="project" value="UniProtKB-KW"/>
</dbReference>
<dbReference type="Gene3D" id="3.40.190.80">
    <property type="match status" value="1"/>
</dbReference>
<dbReference type="Gene3D" id="3.30.540.10">
    <property type="entry name" value="Fructose-1,6-Bisphosphatase, subunit A, domain 1"/>
    <property type="match status" value="1"/>
</dbReference>
<feature type="binding site" evidence="8">
    <location>
        <position position="86"/>
    </location>
    <ligand>
        <name>Mg(2+)</name>
        <dbReference type="ChEBI" id="CHEBI:18420"/>
        <label>1</label>
        <note>catalytic</note>
    </ligand>
</feature>
<dbReference type="FunFam" id="3.30.540.10:FF:000003">
    <property type="entry name" value="Inositol-1-monophosphatase"/>
    <property type="match status" value="1"/>
</dbReference>
<feature type="binding site" evidence="8">
    <location>
        <position position="85"/>
    </location>
    <ligand>
        <name>Mg(2+)</name>
        <dbReference type="ChEBI" id="CHEBI:18420"/>
        <label>1</label>
        <note>catalytic</note>
    </ligand>
</feature>
<feature type="binding site" evidence="8">
    <location>
        <position position="213"/>
    </location>
    <ligand>
        <name>Mg(2+)</name>
        <dbReference type="ChEBI" id="CHEBI:18420"/>
        <label>1</label>
        <note>catalytic</note>
    </ligand>
</feature>
<dbReference type="PRINTS" id="PR00377">
    <property type="entry name" value="IMPHPHTASES"/>
</dbReference>
<dbReference type="PANTHER" id="PTHR20854">
    <property type="entry name" value="INOSITOL MONOPHOSPHATASE"/>
    <property type="match status" value="1"/>
</dbReference>
<dbReference type="InterPro" id="IPR020583">
    <property type="entry name" value="Inositol_monoP_metal-BS"/>
</dbReference>
<comment type="similarity">
    <text evidence="3 9">Belongs to the inositol monophosphatase superfamily.</text>
</comment>
<dbReference type="OrthoDB" id="9785695at2"/>
<dbReference type="GO" id="GO:0046854">
    <property type="term" value="P:phosphatidylinositol phosphate biosynthetic process"/>
    <property type="evidence" value="ECO:0007669"/>
    <property type="project" value="InterPro"/>
</dbReference>
<evidence type="ECO:0000256" key="7">
    <source>
        <dbReference type="ARBA" id="ARBA00022842"/>
    </source>
</evidence>
<feature type="binding site" evidence="8">
    <location>
        <position position="83"/>
    </location>
    <ligand>
        <name>Mg(2+)</name>
        <dbReference type="ChEBI" id="CHEBI:18420"/>
        <label>1</label>
        <note>catalytic</note>
    </ligand>
</feature>
<dbReference type="InterPro" id="IPR022337">
    <property type="entry name" value="Inositol_monophosphatase_SuhB"/>
</dbReference>
<protein>
    <recommendedName>
        <fullName evidence="9">Inositol-1-monophosphatase</fullName>
        <ecNumber evidence="9">3.1.3.25</ecNumber>
    </recommendedName>
</protein>
<dbReference type="Pfam" id="PF00459">
    <property type="entry name" value="Inositol_P"/>
    <property type="match status" value="1"/>
</dbReference>
<reference evidence="11 12" key="1">
    <citation type="submission" date="2018-05" db="EMBL/GenBank/DDBJ databases">
        <title>Leucothrix arctica sp. nov., isolated from Arctic seawater.</title>
        <authorList>
            <person name="Choi A."/>
            <person name="Baek K."/>
        </authorList>
    </citation>
    <scope>NUCLEOTIDE SEQUENCE [LARGE SCALE GENOMIC DNA]</scope>
    <source>
        <strain evidence="11 12">JCM 18388</strain>
    </source>
</reference>
<dbReference type="RefSeq" id="WP_109837767.1">
    <property type="nucleotide sequence ID" value="NZ_QGKM01000028.1"/>
</dbReference>
<keyword evidence="7 8" id="KW-0460">Magnesium</keyword>
<organism evidence="11 12">
    <name type="scientific">Leucothrix pacifica</name>
    <dbReference type="NCBI Taxonomy" id="1247513"/>
    <lineage>
        <taxon>Bacteria</taxon>
        <taxon>Pseudomonadati</taxon>
        <taxon>Pseudomonadota</taxon>
        <taxon>Gammaproteobacteria</taxon>
        <taxon>Thiotrichales</taxon>
        <taxon>Thiotrichaceae</taxon>
        <taxon>Leucothrix</taxon>
    </lineage>
</organism>
<dbReference type="PROSITE" id="PS00629">
    <property type="entry name" value="IMP_1"/>
    <property type="match status" value="1"/>
</dbReference>
<dbReference type="InterPro" id="IPR033942">
    <property type="entry name" value="IMPase"/>
</dbReference>
<keyword evidence="12" id="KW-1185">Reference proteome</keyword>
<accession>A0A317CFF6</accession>
<dbReference type="InterPro" id="IPR020550">
    <property type="entry name" value="Inositol_monophosphatase_CS"/>
</dbReference>
<evidence type="ECO:0000256" key="5">
    <source>
        <dbReference type="ARBA" id="ARBA00022801"/>
    </source>
</evidence>
<dbReference type="PRINTS" id="PR01959">
    <property type="entry name" value="SBIMPHPHTASE"/>
</dbReference>
<feature type="region of interest" description="Disordered" evidence="10">
    <location>
        <begin position="265"/>
        <end position="294"/>
    </location>
</feature>
<dbReference type="PANTHER" id="PTHR20854:SF4">
    <property type="entry name" value="INOSITOL-1-MONOPHOSPHATASE-RELATED"/>
    <property type="match status" value="1"/>
</dbReference>
<keyword evidence="4 8" id="KW-0479">Metal-binding</keyword>
<dbReference type="AlphaFoldDB" id="A0A317CFF6"/>
<evidence type="ECO:0000256" key="6">
    <source>
        <dbReference type="ARBA" id="ARBA00022814"/>
    </source>
</evidence>
<sequence length="294" mass="32047">MHPMLNTATAAALKAGKLIHLQTQRLDEVAYDKKERNDFVSDVDRAAEAEIVSALKRAYPDHGIIGEEGSAINPDSDFQWIVDPLDGTTNFLYGIPHFAVSIAMTYKGRLEHGVIYDPTLDELFTASRGDGARLNNRRIRVTSRRSMTGALLGTGIPFRDSHIDNLDTYLDTMKALIPGTAGLRRQGSAALDLAYVAAGRFDGFWEFDLKSWDMAAGILLIQEAGGLVSDMQGGNTHMQTGNLVAGSPKVFKEMLQRLRAGGRLAAVEGDDSSEPASKEVKPKLTLPKTKKSEE</sequence>
<keyword evidence="6" id="KW-0804">Transcription</keyword>
<dbReference type="PROSITE" id="PS00630">
    <property type="entry name" value="IMP_2"/>
    <property type="match status" value="1"/>
</dbReference>
<dbReference type="EMBL" id="QGKM01000028">
    <property type="protein sequence ID" value="PWQ97137.1"/>
    <property type="molecule type" value="Genomic_DNA"/>
</dbReference>
<evidence type="ECO:0000256" key="4">
    <source>
        <dbReference type="ARBA" id="ARBA00022723"/>
    </source>
</evidence>
<evidence type="ECO:0000256" key="9">
    <source>
        <dbReference type="RuleBase" id="RU364068"/>
    </source>
</evidence>
<evidence type="ECO:0000256" key="3">
    <source>
        <dbReference type="ARBA" id="ARBA00009759"/>
    </source>
</evidence>
<comment type="catalytic activity">
    <reaction evidence="1 9">
        <text>a myo-inositol phosphate + H2O = myo-inositol + phosphate</text>
        <dbReference type="Rhea" id="RHEA:24056"/>
        <dbReference type="ChEBI" id="CHEBI:15377"/>
        <dbReference type="ChEBI" id="CHEBI:17268"/>
        <dbReference type="ChEBI" id="CHEBI:43474"/>
        <dbReference type="ChEBI" id="CHEBI:84139"/>
        <dbReference type="EC" id="3.1.3.25"/>
    </reaction>
</comment>
<evidence type="ECO:0000256" key="10">
    <source>
        <dbReference type="SAM" id="MobiDB-lite"/>
    </source>
</evidence>
<feature type="binding site" evidence="8">
    <location>
        <position position="67"/>
    </location>
    <ligand>
        <name>Mg(2+)</name>
        <dbReference type="ChEBI" id="CHEBI:18420"/>
        <label>1</label>
        <note>catalytic</note>
    </ligand>
</feature>
<dbReference type="SUPFAM" id="SSF56655">
    <property type="entry name" value="Carbohydrate phosphatase"/>
    <property type="match status" value="1"/>
</dbReference>
<evidence type="ECO:0000256" key="1">
    <source>
        <dbReference type="ARBA" id="ARBA00001033"/>
    </source>
</evidence>
<proteinExistence type="inferred from homology"/>
<keyword evidence="6" id="KW-0805">Transcription regulation</keyword>
<comment type="caution">
    <text evidence="11">The sequence shown here is derived from an EMBL/GenBank/DDBJ whole genome shotgun (WGS) entry which is preliminary data.</text>
</comment>
<evidence type="ECO:0000256" key="8">
    <source>
        <dbReference type="PIRSR" id="PIRSR600760-2"/>
    </source>
</evidence>
<keyword evidence="6" id="KW-0889">Transcription antitermination</keyword>